<gene>
    <name evidence="1" type="ORF">GCM10011503_27150</name>
</gene>
<accession>A0ABQ1JU34</accession>
<comment type="caution">
    <text evidence="1">The sequence shown here is derived from an EMBL/GenBank/DDBJ whole genome shotgun (WGS) entry which is preliminary data.</text>
</comment>
<evidence type="ECO:0008006" key="3">
    <source>
        <dbReference type="Google" id="ProtNLM"/>
    </source>
</evidence>
<name>A0ABQ1JU34_9PROT</name>
<evidence type="ECO:0000313" key="2">
    <source>
        <dbReference type="Proteomes" id="UP000628854"/>
    </source>
</evidence>
<dbReference type="EMBL" id="BMKF01000002">
    <property type="protein sequence ID" value="GGB76953.1"/>
    <property type="molecule type" value="Genomic_DNA"/>
</dbReference>
<organism evidence="1 2">
    <name type="scientific">Henriciella pelagia</name>
    <dbReference type="NCBI Taxonomy" id="1977912"/>
    <lineage>
        <taxon>Bacteria</taxon>
        <taxon>Pseudomonadati</taxon>
        <taxon>Pseudomonadota</taxon>
        <taxon>Alphaproteobacteria</taxon>
        <taxon>Hyphomonadales</taxon>
        <taxon>Hyphomonadaceae</taxon>
        <taxon>Henriciella</taxon>
    </lineage>
</organism>
<sequence length="59" mass="7143">MMINKLEDRISRTDERIHRAQASTAKHDPKLGLFLRSGLKKFRQQRLEDLRKLMRQRPQ</sequence>
<dbReference type="Proteomes" id="UP000628854">
    <property type="component" value="Unassembled WGS sequence"/>
</dbReference>
<protein>
    <recommendedName>
        <fullName evidence="3">DUF465 domain-containing protein</fullName>
    </recommendedName>
</protein>
<proteinExistence type="predicted"/>
<keyword evidence="2" id="KW-1185">Reference proteome</keyword>
<dbReference type="RefSeq" id="WP_084391281.1">
    <property type="nucleotide sequence ID" value="NZ_BMKF01000002.1"/>
</dbReference>
<reference evidence="2" key="1">
    <citation type="journal article" date="2019" name="Int. J. Syst. Evol. Microbiol.">
        <title>The Global Catalogue of Microorganisms (GCM) 10K type strain sequencing project: providing services to taxonomists for standard genome sequencing and annotation.</title>
        <authorList>
            <consortium name="The Broad Institute Genomics Platform"/>
            <consortium name="The Broad Institute Genome Sequencing Center for Infectious Disease"/>
            <person name="Wu L."/>
            <person name="Ma J."/>
        </authorList>
    </citation>
    <scope>NUCLEOTIDE SEQUENCE [LARGE SCALE GENOMIC DNA]</scope>
    <source>
        <strain evidence="2">CGMCC 1.15928</strain>
    </source>
</reference>
<evidence type="ECO:0000313" key="1">
    <source>
        <dbReference type="EMBL" id="GGB76953.1"/>
    </source>
</evidence>